<gene>
    <name evidence="2" type="ORF">S40285_00372</name>
</gene>
<protein>
    <recommendedName>
        <fullName evidence="4">S-adenosylmethionine-dependent methyltransferase-like protein</fullName>
    </recommendedName>
</protein>
<feature type="compositionally biased region" description="Low complexity" evidence="1">
    <location>
        <begin position="279"/>
        <end position="300"/>
    </location>
</feature>
<evidence type="ECO:0000256" key="1">
    <source>
        <dbReference type="SAM" id="MobiDB-lite"/>
    </source>
</evidence>
<proteinExistence type="predicted"/>
<evidence type="ECO:0000313" key="2">
    <source>
        <dbReference type="EMBL" id="KFA63513.1"/>
    </source>
</evidence>
<organism evidence="2 3">
    <name type="scientific">Stachybotrys chlorohalonatus (strain IBT 40285)</name>
    <dbReference type="NCBI Taxonomy" id="1283841"/>
    <lineage>
        <taxon>Eukaryota</taxon>
        <taxon>Fungi</taxon>
        <taxon>Dikarya</taxon>
        <taxon>Ascomycota</taxon>
        <taxon>Pezizomycotina</taxon>
        <taxon>Sordariomycetes</taxon>
        <taxon>Hypocreomycetidae</taxon>
        <taxon>Hypocreales</taxon>
        <taxon>Stachybotryaceae</taxon>
        <taxon>Stachybotrys</taxon>
    </lineage>
</organism>
<feature type="region of interest" description="Disordered" evidence="1">
    <location>
        <begin position="624"/>
        <end position="748"/>
    </location>
</feature>
<feature type="compositionally biased region" description="Polar residues" evidence="1">
    <location>
        <begin position="344"/>
        <end position="367"/>
    </location>
</feature>
<sequence length="1107" mass="121439">MPSFGRPFKHSNRSQQALPEPLAGAPPSVVAAAAPAGATTTSSTATTASTGSRQRDLTPANSATNPRQALASPAFGAPASAPHNPRQPQQQHQHQHQHQHQQQLADPLHQEQLHQEQLHHHHPHPNLRQLAQQQQHHHQQQQQRRPNQHDDEEEEVEEEEETDDGAAPQHHFNPNSWPLPQTPSSAAASPSTASSPALEFPTDPPPASTDASVVTTRARAHIPAGRKHTHRLSTVLLQQAPPFIEQQQQQAQHGYGHGIGIASTSYDDLPQTVQYHHQPTPSAAASSGPSASSPLAAAPAPEKRSARKLIKGIFSGSSRSTHDGPHHQHHHSQPSHPLQHQQHNAQGRSTFSPANHHTQSSESSSTGVVRRHSKRISTPPNLKTGFSQQPRHTPRRDWSGTQSQTNSPLTGPDEFHEHHEYRFPSRAPHQDIPPQTSQPLLDNSKVTPAGHNTAVASTGAIAAQTTIRQVVNDPDTSAYDDKEDYEPPQQPHSLQQPPLVQHRHRPSSPYQSSLQQDQNHHYDDTGHDQQLLAPNLEQQHEIQQSQFDHQQQEGLYQRLRDQRVLLHHQGPNPQFLNADTVSQNSYESPVTDPDQLSSNQHSIEALTSTNYPTEQLHDVAVSASQPPGQLVTTPQSQQPGMASGIGLPQHSRRIQSSQTYQAQALAQAQEAEQALQGQIEPPPGPPPGYRHSASSVNQNMSPLPPPSQQQSSGGVSQPYRGERPPPQFETQGTDQGRDSPSLLNPDQGTADAEKAFKELLVKYKNVKRLYFDGKSQIEQLSGQVEQLQNAVANQRMSQSRTALDDNEYTTRFSRLNGAINNLSFNIRKDWRTVPQWLEKFISPDALKTGKQEMTAVGRAIISRWLVEEVFNKCFHPGLDPALSAQLKEIEISIRGSAHHMQSQEEYDALTTRIVNWRMATLDGLQRRLNSPATAEHRTILINKATTNLTACLYQYLANPPPAGVEGSTSMIVELAVGIAANLPLESRDVAIMYPLPGDLVQPLLMEVEKTGLPVLEGQKPEAEADGDEEGEREKMTKLQKGKPAGLSAMMAGNAQARKGSTASNPGGEDVVSPSVLAKDVGIVRFAGFVALEVRGRQVLMKAPVWTL</sequence>
<feature type="compositionally biased region" description="Basic and acidic residues" evidence="1">
    <location>
        <begin position="413"/>
        <end position="423"/>
    </location>
</feature>
<feature type="region of interest" description="Disordered" evidence="1">
    <location>
        <begin position="466"/>
        <end position="527"/>
    </location>
</feature>
<feature type="compositionally biased region" description="Low complexity" evidence="1">
    <location>
        <begin position="491"/>
        <end position="500"/>
    </location>
</feature>
<feature type="compositionally biased region" description="Low complexity" evidence="1">
    <location>
        <begin position="708"/>
        <end position="718"/>
    </location>
</feature>
<feature type="compositionally biased region" description="Low complexity" evidence="1">
    <location>
        <begin position="661"/>
        <end position="676"/>
    </location>
</feature>
<evidence type="ECO:0000313" key="3">
    <source>
        <dbReference type="Proteomes" id="UP000028524"/>
    </source>
</evidence>
<dbReference type="OrthoDB" id="4155914at2759"/>
<feature type="compositionally biased region" description="Low complexity" evidence="1">
    <location>
        <begin position="182"/>
        <end position="197"/>
    </location>
</feature>
<feature type="compositionally biased region" description="Polar residues" evidence="1">
    <location>
        <begin position="376"/>
        <end position="391"/>
    </location>
</feature>
<feature type="compositionally biased region" description="Polar residues" evidence="1">
    <location>
        <begin position="624"/>
        <end position="640"/>
    </location>
</feature>
<feature type="compositionally biased region" description="Acidic residues" evidence="1">
    <location>
        <begin position="150"/>
        <end position="164"/>
    </location>
</feature>
<feature type="compositionally biased region" description="Low complexity" evidence="1">
    <location>
        <begin position="334"/>
        <end position="343"/>
    </location>
</feature>
<feature type="compositionally biased region" description="Basic and acidic residues" evidence="1">
    <location>
        <begin position="518"/>
        <end position="527"/>
    </location>
</feature>
<feature type="compositionally biased region" description="Low complexity" evidence="1">
    <location>
        <begin position="69"/>
        <end position="82"/>
    </location>
</feature>
<dbReference type="EMBL" id="KL660737">
    <property type="protein sequence ID" value="KFA63513.1"/>
    <property type="molecule type" value="Genomic_DNA"/>
</dbReference>
<feature type="compositionally biased region" description="Basic residues" evidence="1">
    <location>
        <begin position="218"/>
        <end position="229"/>
    </location>
</feature>
<feature type="compositionally biased region" description="Polar residues" evidence="1">
    <location>
        <begin position="508"/>
        <end position="517"/>
    </location>
</feature>
<feature type="region of interest" description="Disordered" evidence="1">
    <location>
        <begin position="1"/>
        <end position="229"/>
    </location>
</feature>
<feature type="compositionally biased region" description="Low complexity" evidence="1">
    <location>
        <begin position="23"/>
        <end position="52"/>
    </location>
</feature>
<feature type="compositionally biased region" description="Polar residues" evidence="1">
    <location>
        <begin position="399"/>
        <end position="409"/>
    </location>
</feature>
<feature type="compositionally biased region" description="Basic and acidic residues" evidence="1">
    <location>
        <begin position="108"/>
        <end position="118"/>
    </location>
</feature>
<keyword evidence="3" id="KW-1185">Reference proteome</keyword>
<feature type="compositionally biased region" description="Low complexity" evidence="1">
    <location>
        <begin position="126"/>
        <end position="145"/>
    </location>
</feature>
<feature type="region of interest" description="Disordered" evidence="1">
    <location>
        <begin position="272"/>
        <end position="451"/>
    </location>
</feature>
<evidence type="ECO:0008006" key="4">
    <source>
        <dbReference type="Google" id="ProtNLM"/>
    </source>
</evidence>
<reference evidence="2 3" key="1">
    <citation type="journal article" date="2014" name="BMC Genomics">
        <title>Comparative genome sequencing reveals chemotype-specific gene clusters in the toxigenic black mold Stachybotrys.</title>
        <authorList>
            <person name="Semeiks J."/>
            <person name="Borek D."/>
            <person name="Otwinowski Z."/>
            <person name="Grishin N.V."/>
        </authorList>
    </citation>
    <scope>NUCLEOTIDE SEQUENCE [LARGE SCALE GENOMIC DNA]</scope>
    <source>
        <strain evidence="2 3">IBT 40285</strain>
    </source>
</reference>
<accession>A0A084QHS8</accession>
<dbReference type="STRING" id="1283841.A0A084QHS8"/>
<feature type="compositionally biased region" description="Polar residues" evidence="1">
    <location>
        <begin position="433"/>
        <end position="446"/>
    </location>
</feature>
<feature type="region of interest" description="Disordered" evidence="1">
    <location>
        <begin position="1015"/>
        <end position="1043"/>
    </location>
</feature>
<feature type="region of interest" description="Disordered" evidence="1">
    <location>
        <begin position="246"/>
        <end position="265"/>
    </location>
</feature>
<feature type="region of interest" description="Disordered" evidence="1">
    <location>
        <begin position="569"/>
        <end position="599"/>
    </location>
</feature>
<name>A0A084QHS8_STAC4</name>
<dbReference type="Proteomes" id="UP000028524">
    <property type="component" value="Unassembled WGS sequence"/>
</dbReference>
<feature type="compositionally biased region" description="Polar residues" evidence="1">
    <location>
        <begin position="571"/>
        <end position="599"/>
    </location>
</feature>
<dbReference type="OMA" id="REVHIEY"/>
<dbReference type="InParanoid" id="A0A084QHS8"/>
<dbReference type="HOGENOM" id="CLU_007228_0_0_1"/>
<dbReference type="AlphaFoldDB" id="A0A084QHS8"/>